<sequence>MRLIMLVCLFVLSLPYSVEAKPNDIGSSQIVLIVPGMSFDDTEWYTEFGDKLLWDHAYIGAMNTKSAGLYSEMGSMMTLASGRKSIGVQAWNGYDSDEIVQSRPIQEQYEQLTGYQTNLPIVHPLIAEMQRENQVTLYKSKVGQFGDRLKNKGITTYVMGTSDTNHQHRFASLITMDSQGGATGHFRSSVIRDHSRAFGIKMNTEWIMNQLKSETLRSKRLVVIEWGDLYRLYQLKHQMTEAQYILQKEQALVELETFISSIHEQYDDQIWLLSPFVNKQAYANKQQLAPVYNWIKGESGGTFYSETTRRTDVLSNIDLIPTFVQELGMAVDNYDVGFPLKKVGTDGSAQQELISSVHQSVRIFASRALVLSIYVTSLAVLLLAVGCLTWFGSKKKLSSVLLPTILLSALSSPLWFLVLAGLETRAGVGIFVLLLIGCSVLWGAIFRILGDVGLDVTASITVIVLCVDVLTGSSLLSHSYLGYDPIIGARYYGIGNEYVGIFISFLFVMTVYFIRVSHKWMRRLLLAFIFGAQLLFIGHTQLGANAGGFLSAGLAIMYWMVLYRNVRFTAKKIILISLLTGVGAILSLYLLQLIGKPSHIGTAFGRLFAGDISFIMDTIIRKLEMNIKLFKHSNWTQLLVTSYLLAAVILWWKRVRFSELGKQLFIKTGVVCSIILLLINDSGVVAAATSMFCVVATYFYWIQVEQS</sequence>
<keyword evidence="4" id="KW-1185">Reference proteome</keyword>
<feature type="transmembrane region" description="Helical" evidence="1">
    <location>
        <begin position="573"/>
        <end position="594"/>
    </location>
</feature>
<evidence type="ECO:0000313" key="3">
    <source>
        <dbReference type="EMBL" id="MCM2677014.1"/>
    </source>
</evidence>
<feature type="transmembrane region" description="Helical" evidence="1">
    <location>
        <begin position="368"/>
        <end position="391"/>
    </location>
</feature>
<keyword evidence="1" id="KW-0812">Transmembrane</keyword>
<feature type="transmembrane region" description="Helical" evidence="1">
    <location>
        <begin position="664"/>
        <end position="679"/>
    </location>
</feature>
<evidence type="ECO:0008006" key="5">
    <source>
        <dbReference type="Google" id="ProtNLM"/>
    </source>
</evidence>
<feature type="transmembrane region" description="Helical" evidence="1">
    <location>
        <begin position="685"/>
        <end position="702"/>
    </location>
</feature>
<feature type="transmembrane region" description="Helical" evidence="1">
    <location>
        <begin position="456"/>
        <end position="478"/>
    </location>
</feature>
<feature type="signal peptide" evidence="2">
    <location>
        <begin position="1"/>
        <end position="20"/>
    </location>
</feature>
<name>A0ABT0XM77_9BACI</name>
<feature type="chain" id="PRO_5045641578" description="Phosphoglyceromutase" evidence="2">
    <location>
        <begin position="21"/>
        <end position="707"/>
    </location>
</feature>
<organism evidence="3 4">
    <name type="scientific">Alkalicoccobacillus plakortidis</name>
    <dbReference type="NCBI Taxonomy" id="444060"/>
    <lineage>
        <taxon>Bacteria</taxon>
        <taxon>Bacillati</taxon>
        <taxon>Bacillota</taxon>
        <taxon>Bacilli</taxon>
        <taxon>Bacillales</taxon>
        <taxon>Bacillaceae</taxon>
        <taxon>Alkalicoccobacillus</taxon>
    </lineage>
</organism>
<feature type="transmembrane region" description="Helical" evidence="1">
    <location>
        <begin position="400"/>
        <end position="422"/>
    </location>
</feature>
<keyword evidence="1" id="KW-1133">Transmembrane helix</keyword>
<feature type="transmembrane region" description="Helical" evidence="1">
    <location>
        <begin position="548"/>
        <end position="566"/>
    </location>
</feature>
<dbReference type="EMBL" id="JAMQJY010000002">
    <property type="protein sequence ID" value="MCM2677014.1"/>
    <property type="molecule type" value="Genomic_DNA"/>
</dbReference>
<comment type="caution">
    <text evidence="3">The sequence shown here is derived from an EMBL/GenBank/DDBJ whole genome shotgun (WGS) entry which is preliminary data.</text>
</comment>
<proteinExistence type="predicted"/>
<evidence type="ECO:0000256" key="2">
    <source>
        <dbReference type="SAM" id="SignalP"/>
    </source>
</evidence>
<protein>
    <recommendedName>
        <fullName evidence="5">Phosphoglyceromutase</fullName>
    </recommendedName>
</protein>
<feature type="transmembrane region" description="Helical" evidence="1">
    <location>
        <begin position="635"/>
        <end position="652"/>
    </location>
</feature>
<feature type="transmembrane region" description="Helical" evidence="1">
    <location>
        <begin position="428"/>
        <end position="449"/>
    </location>
</feature>
<evidence type="ECO:0000256" key="1">
    <source>
        <dbReference type="SAM" id="Phobius"/>
    </source>
</evidence>
<keyword evidence="1" id="KW-0472">Membrane</keyword>
<feature type="transmembrane region" description="Helical" evidence="1">
    <location>
        <begin position="524"/>
        <end position="542"/>
    </location>
</feature>
<dbReference type="Proteomes" id="UP001203665">
    <property type="component" value="Unassembled WGS sequence"/>
</dbReference>
<keyword evidence="2" id="KW-0732">Signal</keyword>
<evidence type="ECO:0000313" key="4">
    <source>
        <dbReference type="Proteomes" id="UP001203665"/>
    </source>
</evidence>
<accession>A0ABT0XM77</accession>
<reference evidence="3" key="1">
    <citation type="submission" date="2022-06" db="EMBL/GenBank/DDBJ databases">
        <title>Alkalicoccobacillus porphyridii sp. nov., isolated from a marine red alga, Porphyridium purpureum and reclassification of Shouchella plakortidis and Shouchella gibsonii as Alkalicoccobacillus plakortidis comb. nov. and Alkalicoccobacillus gibsonii comb. nov.</title>
        <authorList>
            <person name="Kim K.H."/>
            <person name="Lee J.K."/>
            <person name="Han D.M."/>
            <person name="Baek J.H."/>
            <person name="Jeon C.O."/>
        </authorList>
    </citation>
    <scope>NUCLEOTIDE SEQUENCE</scope>
    <source>
        <strain evidence="3">DSM 19153</strain>
    </source>
</reference>
<gene>
    <name evidence="3" type="ORF">NDM98_17240</name>
</gene>
<feature type="transmembrane region" description="Helical" evidence="1">
    <location>
        <begin position="498"/>
        <end position="517"/>
    </location>
</feature>
<dbReference type="RefSeq" id="WP_251610336.1">
    <property type="nucleotide sequence ID" value="NZ_JAMQJY010000002.1"/>
</dbReference>